<dbReference type="GO" id="GO:0042910">
    <property type="term" value="F:xenobiotic transmembrane transporter activity"/>
    <property type="evidence" value="ECO:0007669"/>
    <property type="project" value="InterPro"/>
</dbReference>
<dbReference type="InterPro" id="IPR011701">
    <property type="entry name" value="MFS"/>
</dbReference>
<dbReference type="InterPro" id="IPR005829">
    <property type="entry name" value="Sugar_transporter_CS"/>
</dbReference>
<feature type="transmembrane region" description="Helical" evidence="9">
    <location>
        <begin position="245"/>
        <end position="269"/>
    </location>
</feature>
<evidence type="ECO:0000256" key="3">
    <source>
        <dbReference type="ARBA" id="ARBA00022448"/>
    </source>
</evidence>
<feature type="transmembrane region" description="Helical" evidence="9">
    <location>
        <begin position="312"/>
        <end position="331"/>
    </location>
</feature>
<dbReference type="Pfam" id="PF07690">
    <property type="entry name" value="MFS_1"/>
    <property type="match status" value="1"/>
</dbReference>
<keyword evidence="7 9" id="KW-0472">Membrane</keyword>
<protein>
    <submittedName>
        <fullName evidence="11">Bcr/CflA family efflux MFS transporter</fullName>
    </submittedName>
</protein>
<dbReference type="InterPro" id="IPR004812">
    <property type="entry name" value="Efflux_drug-R_Bcr/CmlA"/>
</dbReference>
<feature type="transmembrane region" description="Helical" evidence="9">
    <location>
        <begin position="195"/>
        <end position="215"/>
    </location>
</feature>
<dbReference type="EMBL" id="RJMB01000003">
    <property type="protein sequence ID" value="RNL86541.1"/>
    <property type="molecule type" value="Genomic_DNA"/>
</dbReference>
<dbReference type="InterPro" id="IPR036259">
    <property type="entry name" value="MFS_trans_sf"/>
</dbReference>
<comment type="caution">
    <text evidence="11">The sequence shown here is derived from an EMBL/GenBank/DDBJ whole genome shotgun (WGS) entry which is preliminary data.</text>
</comment>
<feature type="domain" description="Major facilitator superfamily (MFS) profile" evidence="10">
    <location>
        <begin position="38"/>
        <end position="430"/>
    </location>
</feature>
<name>A0A3N0EFH1_9ACTN</name>
<evidence type="ECO:0000259" key="10">
    <source>
        <dbReference type="PROSITE" id="PS50850"/>
    </source>
</evidence>
<reference evidence="11 12" key="1">
    <citation type="submission" date="2018-11" db="EMBL/GenBank/DDBJ databases">
        <title>The genome draft of YIM 96095.</title>
        <authorList>
            <person name="Tang S.-K."/>
            <person name="Chunyu W.-X."/>
            <person name="Feng Y.-Z."/>
        </authorList>
    </citation>
    <scope>NUCLEOTIDE SEQUENCE [LARGE SCALE GENOMIC DNA]</scope>
    <source>
        <strain evidence="11 12">YIM 96095</strain>
    </source>
</reference>
<evidence type="ECO:0000256" key="9">
    <source>
        <dbReference type="SAM" id="Phobius"/>
    </source>
</evidence>
<feature type="transmembrane region" description="Helical" evidence="9">
    <location>
        <begin position="337"/>
        <end position="364"/>
    </location>
</feature>
<keyword evidence="5 9" id="KW-0812">Transmembrane</keyword>
<feature type="transmembrane region" description="Helical" evidence="9">
    <location>
        <begin position="401"/>
        <end position="424"/>
    </location>
</feature>
<dbReference type="AlphaFoldDB" id="A0A3N0EFH1"/>
<evidence type="ECO:0000256" key="6">
    <source>
        <dbReference type="ARBA" id="ARBA00022989"/>
    </source>
</evidence>
<gene>
    <name evidence="11" type="ORF">EFW17_04920</name>
</gene>
<dbReference type="PANTHER" id="PTHR23502:SF132">
    <property type="entry name" value="POLYAMINE TRANSPORTER 2-RELATED"/>
    <property type="match status" value="1"/>
</dbReference>
<feature type="transmembrane region" description="Helical" evidence="9">
    <location>
        <begin position="165"/>
        <end position="189"/>
    </location>
</feature>
<evidence type="ECO:0000256" key="8">
    <source>
        <dbReference type="SAM" id="MobiDB-lite"/>
    </source>
</evidence>
<dbReference type="PANTHER" id="PTHR23502">
    <property type="entry name" value="MAJOR FACILITATOR SUPERFAMILY"/>
    <property type="match status" value="1"/>
</dbReference>
<keyword evidence="6 9" id="KW-1133">Transmembrane helix</keyword>
<dbReference type="NCBIfam" id="TIGR00710">
    <property type="entry name" value="efflux_Bcr_CflA"/>
    <property type="match status" value="1"/>
</dbReference>
<comment type="subcellular location">
    <subcellularLocation>
        <location evidence="1">Cell membrane</location>
        <topology evidence="1">Multi-pass membrane protein</topology>
    </subcellularLocation>
</comment>
<sequence>MPVLRSQESPVNLAVARPRPPFRPTTETAPSHSPRRSVALLVFVLGVLSASSALATDLYLPAFPDIAADLNATESQVQLTLTAVMVGLALGQLVIGPLSDQWGRRRPLLVGTAMFAATSLLCMTVTSPEVFSALRFVQGISAAAGMVIARAVVRDTFSGDSAARFFSRLVLLVGLAPMLGPVLGGQLLLVGPWQLIFAVLGATGLAGTALVYLGLPESLPVENRTRQDPVLMLRTFTRLVRDPRFIAPALTMALSFAMSFTYISAFSFVSQEELGATAQQFSLVFGINTLGMILGNQLNVALIRHMHTSRRLYAGLIGATLAVAALGVLGLSGTAGLVTVTAVLFVMMVCTGLISPNATTLAVASQPSSLGGTSSALLGTMQFAIGGILASAAGLTGTGEATLVSMTLVMLATAVAATAVFAVATARGHTQSAI</sequence>
<comment type="similarity">
    <text evidence="2">Belongs to the major facilitator superfamily. Bcr/CmlA family.</text>
</comment>
<dbReference type="FunFam" id="1.20.1720.10:FF:000005">
    <property type="entry name" value="Bcr/CflA family efflux transporter"/>
    <property type="match status" value="1"/>
</dbReference>
<evidence type="ECO:0000256" key="7">
    <source>
        <dbReference type="ARBA" id="ARBA00023136"/>
    </source>
</evidence>
<feature type="transmembrane region" description="Helical" evidence="9">
    <location>
        <begin position="281"/>
        <end position="300"/>
    </location>
</feature>
<feature type="transmembrane region" description="Helical" evidence="9">
    <location>
        <begin position="38"/>
        <end position="56"/>
    </location>
</feature>
<dbReference type="SUPFAM" id="SSF103473">
    <property type="entry name" value="MFS general substrate transporter"/>
    <property type="match status" value="1"/>
</dbReference>
<dbReference type="CDD" id="cd17320">
    <property type="entry name" value="MFS_MdfA_MDR_like"/>
    <property type="match status" value="1"/>
</dbReference>
<dbReference type="PROSITE" id="PS00216">
    <property type="entry name" value="SUGAR_TRANSPORT_1"/>
    <property type="match status" value="1"/>
</dbReference>
<feature type="transmembrane region" description="Helical" evidence="9">
    <location>
        <begin position="376"/>
        <end position="395"/>
    </location>
</feature>
<dbReference type="GO" id="GO:1990961">
    <property type="term" value="P:xenobiotic detoxification by transmembrane export across the plasma membrane"/>
    <property type="evidence" value="ECO:0007669"/>
    <property type="project" value="InterPro"/>
</dbReference>
<dbReference type="Proteomes" id="UP000269198">
    <property type="component" value="Unassembled WGS sequence"/>
</dbReference>
<keyword evidence="12" id="KW-1185">Reference proteome</keyword>
<evidence type="ECO:0000313" key="12">
    <source>
        <dbReference type="Proteomes" id="UP000269198"/>
    </source>
</evidence>
<dbReference type="PROSITE" id="PS50850">
    <property type="entry name" value="MFS"/>
    <property type="match status" value="1"/>
</dbReference>
<feature type="compositionally biased region" description="Polar residues" evidence="8">
    <location>
        <begin position="1"/>
        <end position="10"/>
    </location>
</feature>
<organism evidence="11 12">
    <name type="scientific">Halostreptopolyspora alba</name>
    <dbReference type="NCBI Taxonomy" id="2487137"/>
    <lineage>
        <taxon>Bacteria</taxon>
        <taxon>Bacillati</taxon>
        <taxon>Actinomycetota</taxon>
        <taxon>Actinomycetes</taxon>
        <taxon>Streptosporangiales</taxon>
        <taxon>Nocardiopsidaceae</taxon>
        <taxon>Halostreptopolyspora</taxon>
    </lineage>
</organism>
<evidence type="ECO:0000256" key="1">
    <source>
        <dbReference type="ARBA" id="ARBA00004651"/>
    </source>
</evidence>
<accession>A0A3N0EFH1</accession>
<evidence type="ECO:0000256" key="4">
    <source>
        <dbReference type="ARBA" id="ARBA00022475"/>
    </source>
</evidence>
<proteinExistence type="inferred from homology"/>
<feature type="transmembrane region" description="Helical" evidence="9">
    <location>
        <begin position="108"/>
        <end position="127"/>
    </location>
</feature>
<dbReference type="RefSeq" id="WP_123200066.1">
    <property type="nucleotide sequence ID" value="NZ_RJMB01000003.1"/>
</dbReference>
<feature type="transmembrane region" description="Helical" evidence="9">
    <location>
        <begin position="76"/>
        <end position="96"/>
    </location>
</feature>
<feature type="transmembrane region" description="Helical" evidence="9">
    <location>
        <begin position="133"/>
        <end position="153"/>
    </location>
</feature>
<dbReference type="Gene3D" id="1.20.1720.10">
    <property type="entry name" value="Multidrug resistance protein D"/>
    <property type="match status" value="1"/>
</dbReference>
<keyword evidence="3" id="KW-0813">Transport</keyword>
<dbReference type="InterPro" id="IPR020846">
    <property type="entry name" value="MFS_dom"/>
</dbReference>
<dbReference type="OrthoDB" id="9814303at2"/>
<dbReference type="GO" id="GO:0005886">
    <property type="term" value="C:plasma membrane"/>
    <property type="evidence" value="ECO:0007669"/>
    <property type="project" value="UniProtKB-SubCell"/>
</dbReference>
<evidence type="ECO:0000256" key="2">
    <source>
        <dbReference type="ARBA" id="ARBA00006236"/>
    </source>
</evidence>
<feature type="region of interest" description="Disordered" evidence="8">
    <location>
        <begin position="1"/>
        <end position="32"/>
    </location>
</feature>
<evidence type="ECO:0000313" key="11">
    <source>
        <dbReference type="EMBL" id="RNL86541.1"/>
    </source>
</evidence>
<evidence type="ECO:0000256" key="5">
    <source>
        <dbReference type="ARBA" id="ARBA00022692"/>
    </source>
</evidence>
<keyword evidence="4" id="KW-1003">Cell membrane</keyword>